<sequence>MTYSTYSSTYSDTSSTDALYHPSVIELAQAGNCQAIAYWMNSLLSAQGVAVQVRPADVRYYLKIFVDFQQPARKEVCMNLRDRLVRFICYRLWTLNSREIFGVRIVARMSGNSKVLWQQSVRINTPANSQRLRQMRTARLNQRQDSFRFQFLRSVLLSSVTLAGFYIGYRLLYVELSKALSKFFAAQPLATLAHLPERSQLSLMQAQISSSSQHDVITVPEQVPEQFQGKTVLQVAPVNQEKVMALTFDDGPWPETTEQVLDILKQNNIKATFFMVGLHIKRHPELAKRVAQEGHTIGNHTWSHPLEDVNLADAAYEIDGMEKLIHETTGVRAALFRPPSGQLNGRLATYARERKYATTLWSIDSEDHYVSSPILIDNVLKNAQPGRIVLMHDGGGDRSATIEALPQIISALRHQGYRFVTVPELMAIQAKDQESEADQGDRHQLS</sequence>
<reference evidence="3" key="1">
    <citation type="submission" date="2021-05" db="EMBL/GenBank/DDBJ databases">
        <authorList>
            <person name="Pietrasiak N."/>
            <person name="Ward R."/>
            <person name="Stajich J.E."/>
            <person name="Kurbessoian T."/>
        </authorList>
    </citation>
    <scope>NUCLEOTIDE SEQUENCE</scope>
    <source>
        <strain evidence="3">UHER 2000/2452</strain>
    </source>
</reference>
<dbReference type="PANTHER" id="PTHR10587">
    <property type="entry name" value="GLYCOSYL TRANSFERASE-RELATED"/>
    <property type="match status" value="1"/>
</dbReference>
<name>A0A951QI42_9CYAN</name>
<dbReference type="CDD" id="cd10917">
    <property type="entry name" value="CE4_NodB_like_6s_7s"/>
    <property type="match status" value="1"/>
</dbReference>
<keyword evidence="1" id="KW-0812">Transmembrane</keyword>
<dbReference type="GO" id="GO:0005975">
    <property type="term" value="P:carbohydrate metabolic process"/>
    <property type="evidence" value="ECO:0007669"/>
    <property type="project" value="InterPro"/>
</dbReference>
<dbReference type="InterPro" id="IPR002509">
    <property type="entry name" value="NODB_dom"/>
</dbReference>
<dbReference type="EMBL" id="JAHHHD010000063">
    <property type="protein sequence ID" value="MBW4662221.1"/>
    <property type="molecule type" value="Genomic_DNA"/>
</dbReference>
<dbReference type="PROSITE" id="PS51677">
    <property type="entry name" value="NODB"/>
    <property type="match status" value="1"/>
</dbReference>
<feature type="domain" description="NodB homology" evidence="2">
    <location>
        <begin position="242"/>
        <end position="420"/>
    </location>
</feature>
<organism evidence="3 4">
    <name type="scientific">Drouetiella hepatica Uher 2000/2452</name>
    <dbReference type="NCBI Taxonomy" id="904376"/>
    <lineage>
        <taxon>Bacteria</taxon>
        <taxon>Bacillati</taxon>
        <taxon>Cyanobacteriota</taxon>
        <taxon>Cyanophyceae</taxon>
        <taxon>Oculatellales</taxon>
        <taxon>Oculatellaceae</taxon>
        <taxon>Drouetiella</taxon>
    </lineage>
</organism>
<proteinExistence type="predicted"/>
<dbReference type="Pfam" id="PF01522">
    <property type="entry name" value="Polysacc_deac_1"/>
    <property type="match status" value="1"/>
</dbReference>
<evidence type="ECO:0000313" key="3">
    <source>
        <dbReference type="EMBL" id="MBW4662221.1"/>
    </source>
</evidence>
<dbReference type="AlphaFoldDB" id="A0A951QI42"/>
<dbReference type="GO" id="GO:0016810">
    <property type="term" value="F:hydrolase activity, acting on carbon-nitrogen (but not peptide) bonds"/>
    <property type="evidence" value="ECO:0007669"/>
    <property type="project" value="InterPro"/>
</dbReference>
<keyword evidence="1" id="KW-0472">Membrane</keyword>
<evidence type="ECO:0000256" key="1">
    <source>
        <dbReference type="SAM" id="Phobius"/>
    </source>
</evidence>
<evidence type="ECO:0000313" key="4">
    <source>
        <dbReference type="Proteomes" id="UP000757435"/>
    </source>
</evidence>
<gene>
    <name evidence="3" type="ORF">KME15_26510</name>
</gene>
<dbReference type="InterPro" id="IPR011330">
    <property type="entry name" value="Glyco_hydro/deAcase_b/a-brl"/>
</dbReference>
<accession>A0A951QI42</accession>
<dbReference type="Proteomes" id="UP000757435">
    <property type="component" value="Unassembled WGS sequence"/>
</dbReference>
<comment type="caution">
    <text evidence="3">The sequence shown here is derived from an EMBL/GenBank/DDBJ whole genome shotgun (WGS) entry which is preliminary data.</text>
</comment>
<keyword evidence="1" id="KW-1133">Transmembrane helix</keyword>
<feature type="transmembrane region" description="Helical" evidence="1">
    <location>
        <begin position="151"/>
        <end position="172"/>
    </location>
</feature>
<protein>
    <submittedName>
        <fullName evidence="3">Polysaccharide deacetylase family protein</fullName>
    </submittedName>
</protein>
<dbReference type="SUPFAM" id="SSF88713">
    <property type="entry name" value="Glycoside hydrolase/deacetylase"/>
    <property type="match status" value="1"/>
</dbReference>
<dbReference type="InterPro" id="IPR050248">
    <property type="entry name" value="Polysacc_deacetylase_ArnD"/>
</dbReference>
<evidence type="ECO:0000259" key="2">
    <source>
        <dbReference type="PROSITE" id="PS51677"/>
    </source>
</evidence>
<reference evidence="3" key="2">
    <citation type="journal article" date="2022" name="Microbiol. Resour. Announc.">
        <title>Metagenome Sequencing to Explore Phylogenomics of Terrestrial Cyanobacteria.</title>
        <authorList>
            <person name="Ward R.D."/>
            <person name="Stajich J.E."/>
            <person name="Johansen J.R."/>
            <person name="Huntemann M."/>
            <person name="Clum A."/>
            <person name="Foster B."/>
            <person name="Foster B."/>
            <person name="Roux S."/>
            <person name="Palaniappan K."/>
            <person name="Varghese N."/>
            <person name="Mukherjee S."/>
            <person name="Reddy T.B.K."/>
            <person name="Daum C."/>
            <person name="Copeland A."/>
            <person name="Chen I.A."/>
            <person name="Ivanova N.N."/>
            <person name="Kyrpides N.C."/>
            <person name="Shapiro N."/>
            <person name="Eloe-Fadrosh E.A."/>
            <person name="Pietrasiak N."/>
        </authorList>
    </citation>
    <scope>NUCLEOTIDE SEQUENCE</scope>
    <source>
        <strain evidence="3">UHER 2000/2452</strain>
    </source>
</reference>
<dbReference type="Gene3D" id="3.20.20.370">
    <property type="entry name" value="Glycoside hydrolase/deacetylase"/>
    <property type="match status" value="1"/>
</dbReference>